<reference evidence="1" key="1">
    <citation type="submission" date="2012-03" db="EMBL/GenBank/DDBJ databases">
        <title>Functional metagenomics reveals considerable lignocellulase gene clusters in the gut microbiome of a wood-feeding higher termite.</title>
        <authorList>
            <person name="Liu N."/>
        </authorList>
    </citation>
    <scope>NUCLEOTIDE SEQUENCE</scope>
</reference>
<evidence type="ECO:0000313" key="1">
    <source>
        <dbReference type="EMBL" id="AGS52397.1"/>
    </source>
</evidence>
<sequence>MHTDKTEEENEKKRTESMFAAFLLLVKTGDIDASRFTLNRSLLKSTIKHYLQDLRVLKARYGIEELAQPQKAAGLTAAAIMKFRPILPKNGSDENLFESEVNEIFAILHGLCLCSEKEDGKVDLQAIKTLSSKTEFYEWLSNFRYLLKFRNYTAESLVMVFDTLVHFAK</sequence>
<dbReference type="EMBL" id="JQ844192">
    <property type="protein sequence ID" value="AGS52397.1"/>
    <property type="molecule type" value="Genomic_DNA"/>
</dbReference>
<proteinExistence type="predicted"/>
<dbReference type="AlphaFoldDB" id="A0A806KCS0"/>
<organism evidence="1">
    <name type="scientific">uncultured bacterium contig00085</name>
    <dbReference type="NCBI Taxonomy" id="1181558"/>
    <lineage>
        <taxon>Bacteria</taxon>
        <taxon>environmental samples</taxon>
    </lineage>
</organism>
<protein>
    <submittedName>
        <fullName evidence="1">Uncharacterized protein</fullName>
    </submittedName>
</protein>
<name>A0A806KCS0_9BACT</name>
<accession>A0A806KCS0</accession>